<evidence type="ECO:0000256" key="2">
    <source>
        <dbReference type="ARBA" id="ARBA00007856"/>
    </source>
</evidence>
<dbReference type="GO" id="GO:0005743">
    <property type="term" value="C:mitochondrial inner membrane"/>
    <property type="evidence" value="ECO:0007669"/>
    <property type="project" value="UniProtKB-SubCell"/>
</dbReference>
<dbReference type="InterPro" id="IPR036656">
    <property type="entry name" value="QCR9_sf"/>
</dbReference>
<evidence type="ECO:0000313" key="13">
    <source>
        <dbReference type="EMBL" id="GMM33770.1"/>
    </source>
</evidence>
<feature type="transmembrane region" description="Helical" evidence="12">
    <location>
        <begin position="17"/>
        <end position="41"/>
    </location>
</feature>
<sequence length="73" mass="8454">MVFYNALRNILYKRNSVFVATVFTGAFVFQASFDVGVTKWYEYHNRGKLWKDIKPRILAGGDGAEDEDEEDDE</sequence>
<keyword evidence="6 12" id="KW-0999">Mitochondrion inner membrane</keyword>
<dbReference type="RefSeq" id="XP_064850770.1">
    <property type="nucleotide sequence ID" value="XM_064994698.1"/>
</dbReference>
<comment type="similarity">
    <text evidence="2 12">Belongs to the UQCR10/QCR9 family.</text>
</comment>
<dbReference type="SUPFAM" id="SSF81514">
    <property type="entry name" value="Subunit X (non-heme 7 kDa protein) of cytochrome bc1 complex (Ubiquinol-cytochrome c reductase)"/>
    <property type="match status" value="1"/>
</dbReference>
<keyword evidence="14" id="KW-1185">Reference proteome</keyword>
<keyword evidence="10 12" id="KW-0472">Membrane</keyword>
<dbReference type="InterPro" id="IPR008027">
    <property type="entry name" value="QCR9"/>
</dbReference>
<comment type="subcellular location">
    <subcellularLocation>
        <location evidence="1 12">Mitochondrion inner membrane</location>
        <topology evidence="1 12">Single-pass membrane protein</topology>
    </subcellularLocation>
</comment>
<dbReference type="Proteomes" id="UP001360560">
    <property type="component" value="Unassembled WGS sequence"/>
</dbReference>
<dbReference type="PANTHER" id="PTHR12980:SF0">
    <property type="entry name" value="CYTOCHROME B-C1 COMPLEX SUBUNIT 9"/>
    <property type="match status" value="1"/>
</dbReference>
<proteinExistence type="inferred from homology"/>
<evidence type="ECO:0000256" key="7">
    <source>
        <dbReference type="ARBA" id="ARBA00022982"/>
    </source>
</evidence>
<evidence type="ECO:0000256" key="1">
    <source>
        <dbReference type="ARBA" id="ARBA00004434"/>
    </source>
</evidence>
<dbReference type="GO" id="GO:0006122">
    <property type="term" value="P:mitochondrial electron transport, ubiquinol to cytochrome c"/>
    <property type="evidence" value="ECO:0007669"/>
    <property type="project" value="UniProtKB-UniRule"/>
</dbReference>
<keyword evidence="5 12" id="KW-0812">Transmembrane</keyword>
<keyword evidence="8 12" id="KW-1133">Transmembrane helix</keyword>
<keyword evidence="7 12" id="KW-0249">Electron transport</keyword>
<keyword evidence="9 12" id="KW-0496">Mitochondrion</keyword>
<evidence type="ECO:0000256" key="12">
    <source>
        <dbReference type="RuleBase" id="RU368056"/>
    </source>
</evidence>
<accession>A0AAV5QHC1</accession>
<evidence type="ECO:0000256" key="10">
    <source>
        <dbReference type="ARBA" id="ARBA00023136"/>
    </source>
</evidence>
<evidence type="ECO:0000256" key="4">
    <source>
        <dbReference type="ARBA" id="ARBA00022660"/>
    </source>
</evidence>
<comment type="subunit">
    <text evidence="12">Component of the ubiquinol-cytochrome c oxidoreductase (cytochrome b-c1 complex, complex III, CIII), a multisubunit enzyme composed of 3 respiratory subunits cytochrome b, cytochrome c1 and Rieske protein, 2 core protein subunits, and additional low-molecular weight protein subunits.</text>
</comment>
<protein>
    <recommendedName>
        <fullName evidence="11 12">Complex III subunit 9</fullName>
    </recommendedName>
</protein>
<comment type="caution">
    <text evidence="13">The sequence shown here is derived from an EMBL/GenBank/DDBJ whole genome shotgun (WGS) entry which is preliminary data.</text>
</comment>
<keyword evidence="3 12" id="KW-0813">Transport</keyword>
<evidence type="ECO:0000313" key="14">
    <source>
        <dbReference type="Proteomes" id="UP001360560"/>
    </source>
</evidence>
<evidence type="ECO:0000256" key="6">
    <source>
        <dbReference type="ARBA" id="ARBA00022792"/>
    </source>
</evidence>
<dbReference type="GeneID" id="90071749"/>
<reference evidence="13 14" key="1">
    <citation type="journal article" date="2023" name="Elife">
        <title>Identification of key yeast species and microbe-microbe interactions impacting larval growth of Drosophila in the wild.</title>
        <authorList>
            <person name="Mure A."/>
            <person name="Sugiura Y."/>
            <person name="Maeda R."/>
            <person name="Honda K."/>
            <person name="Sakurai N."/>
            <person name="Takahashi Y."/>
            <person name="Watada M."/>
            <person name="Katoh T."/>
            <person name="Gotoh A."/>
            <person name="Gotoh Y."/>
            <person name="Taniguchi I."/>
            <person name="Nakamura K."/>
            <person name="Hayashi T."/>
            <person name="Katayama T."/>
            <person name="Uemura T."/>
            <person name="Hattori Y."/>
        </authorList>
    </citation>
    <scope>NUCLEOTIDE SEQUENCE [LARGE SCALE GENOMIC DNA]</scope>
    <source>
        <strain evidence="13 14">SC-9</strain>
    </source>
</reference>
<comment type="function">
    <text evidence="12">Component of the ubiquinol-cytochrome c oxidoreductase, a multisubunit transmembrane complex that is part of the mitochondrial electron transport chain which drives oxidative phosphorylation. The complex plays an important role in the uptake of multiple carbon sources present in different host niches.</text>
</comment>
<evidence type="ECO:0000256" key="8">
    <source>
        <dbReference type="ARBA" id="ARBA00022989"/>
    </source>
</evidence>
<evidence type="ECO:0000256" key="11">
    <source>
        <dbReference type="ARBA" id="ARBA00044247"/>
    </source>
</evidence>
<evidence type="ECO:0000256" key="5">
    <source>
        <dbReference type="ARBA" id="ARBA00022692"/>
    </source>
</evidence>
<dbReference type="Pfam" id="PF05365">
    <property type="entry name" value="UCR_UQCRX_QCR9"/>
    <property type="match status" value="1"/>
</dbReference>
<evidence type="ECO:0000256" key="9">
    <source>
        <dbReference type="ARBA" id="ARBA00023128"/>
    </source>
</evidence>
<dbReference type="EMBL" id="BTFZ01000002">
    <property type="protein sequence ID" value="GMM33770.1"/>
    <property type="molecule type" value="Genomic_DNA"/>
</dbReference>
<evidence type="ECO:0000256" key="3">
    <source>
        <dbReference type="ARBA" id="ARBA00022448"/>
    </source>
</evidence>
<dbReference type="Gene3D" id="1.20.5.260">
    <property type="entry name" value="Cytochrome b-c1 complex subunit 9"/>
    <property type="match status" value="1"/>
</dbReference>
<dbReference type="PANTHER" id="PTHR12980">
    <property type="entry name" value="UBIQUINOL-CYTOCHROME C REDUCTASE COMPLEX, SUBUNIT X"/>
    <property type="match status" value="1"/>
</dbReference>
<organism evidence="13 14">
    <name type="scientific">Saccharomycopsis crataegensis</name>
    <dbReference type="NCBI Taxonomy" id="43959"/>
    <lineage>
        <taxon>Eukaryota</taxon>
        <taxon>Fungi</taxon>
        <taxon>Dikarya</taxon>
        <taxon>Ascomycota</taxon>
        <taxon>Saccharomycotina</taxon>
        <taxon>Saccharomycetes</taxon>
        <taxon>Saccharomycopsidaceae</taxon>
        <taxon>Saccharomycopsis</taxon>
    </lineage>
</organism>
<name>A0AAV5QHC1_9ASCO</name>
<dbReference type="AlphaFoldDB" id="A0AAV5QHC1"/>
<dbReference type="FunFam" id="1.20.5.260:FF:000001">
    <property type="entry name" value="Cytochrome b-c1 complex subunit 9"/>
    <property type="match status" value="1"/>
</dbReference>
<dbReference type="GO" id="GO:0045275">
    <property type="term" value="C:respiratory chain complex III"/>
    <property type="evidence" value="ECO:0007669"/>
    <property type="project" value="UniProtKB-UniRule"/>
</dbReference>
<gene>
    <name evidence="13" type="ORF">DASC09_010950</name>
</gene>
<keyword evidence="4 12" id="KW-0679">Respiratory chain</keyword>